<keyword evidence="3" id="KW-1185">Reference proteome</keyword>
<dbReference type="Proteomes" id="UP000005206">
    <property type="component" value="Chromosome 7"/>
</dbReference>
<accession>C7YWZ2</accession>
<gene>
    <name evidence="2" type="ORF">NECHADRAFT_82835</name>
</gene>
<protein>
    <submittedName>
        <fullName evidence="2">Uncharacterized protein</fullName>
    </submittedName>
</protein>
<dbReference type="KEGG" id="nhe:NECHADRAFT_82835"/>
<dbReference type="VEuPathDB" id="FungiDB:NECHADRAFT_82835"/>
<dbReference type="OrthoDB" id="2590365at2759"/>
<feature type="chain" id="PRO_5002988749" evidence="1">
    <location>
        <begin position="20"/>
        <end position="535"/>
    </location>
</feature>
<evidence type="ECO:0000313" key="3">
    <source>
        <dbReference type="Proteomes" id="UP000005206"/>
    </source>
</evidence>
<dbReference type="HOGENOM" id="CLU_035152_0_0_1"/>
<dbReference type="OMA" id="PPANEMI"/>
<organism evidence="2 3">
    <name type="scientific">Fusarium vanettenii (strain ATCC MYA-4622 / CBS 123669 / FGSC 9596 / NRRL 45880 / 77-13-4)</name>
    <name type="common">Fusarium solani subsp. pisi</name>
    <dbReference type="NCBI Taxonomy" id="660122"/>
    <lineage>
        <taxon>Eukaryota</taxon>
        <taxon>Fungi</taxon>
        <taxon>Dikarya</taxon>
        <taxon>Ascomycota</taxon>
        <taxon>Pezizomycotina</taxon>
        <taxon>Sordariomycetes</taxon>
        <taxon>Hypocreomycetidae</taxon>
        <taxon>Hypocreales</taxon>
        <taxon>Nectriaceae</taxon>
        <taxon>Fusarium</taxon>
        <taxon>Fusarium solani species complex</taxon>
        <taxon>Fusarium vanettenii</taxon>
    </lineage>
</organism>
<keyword evidence="1" id="KW-0732">Signal</keyword>
<sequence length="535" mass="60812">MKFSLVLMPLMLLGDVVSAQSSLNDICTGSANSGCKATITVPNGVKVIRTKKTFTKDNPCKTKKTVTVKCPTKANPKRTCKKKSQCVKGKDVFTKNVATGLQITYVKINVCNKIRQVLGKTLGDKFLKARGPICNCFQKLRTLNNQGKFTSSSLGNFDLANENYLEQAQDLQKVNWSLTVVQLEISTFRAMIMVIHPCRVTGVCDYNLIHTVFKNYLFATYRTLLVPIIPVTIRWRDALVGLEKSTGYVLNQTSNVTEAFYDIESTLNNYRHYICGELNYCEGNRFHIQKFMGNVDNVMSMTYSLIQARQPLASHKDTVTSLSGDVNTLMSNWAKVPTPNELVSKIRNNEIKVAKDIFKFMPVVQGMPTTAKKVTTELGPLKSFVSQYLAESENLYDLITSMVEINWERDHQEEFGNDQYGVYVRNGLISIQGHLNEALADAVKVYFWLIRAVDFQLKDFSLTNGRWRMETGTTPYQRWTTLHMDMPCTKITKTPYKAEGLSKLSNSHRVYWKCPFGPHDTHYPMVHVPYVRMYE</sequence>
<dbReference type="InParanoid" id="C7YWZ2"/>
<dbReference type="GeneID" id="9666118"/>
<dbReference type="eggNOG" id="ENOG502SWNS">
    <property type="taxonomic scope" value="Eukaryota"/>
</dbReference>
<dbReference type="AlphaFoldDB" id="C7YWZ2"/>
<evidence type="ECO:0000256" key="1">
    <source>
        <dbReference type="SAM" id="SignalP"/>
    </source>
</evidence>
<dbReference type="EMBL" id="GG698902">
    <property type="protein sequence ID" value="EEU43498.1"/>
    <property type="molecule type" value="Genomic_DNA"/>
</dbReference>
<name>C7YWZ2_FUSV7</name>
<reference evidence="2 3" key="1">
    <citation type="journal article" date="2009" name="PLoS Genet.">
        <title>The genome of Nectria haematococca: contribution of supernumerary chromosomes to gene expansion.</title>
        <authorList>
            <person name="Coleman J.J."/>
            <person name="Rounsley S.D."/>
            <person name="Rodriguez-Carres M."/>
            <person name="Kuo A."/>
            <person name="Wasmann C.C."/>
            <person name="Grimwood J."/>
            <person name="Schmutz J."/>
            <person name="Taga M."/>
            <person name="White G.J."/>
            <person name="Zhou S."/>
            <person name="Schwartz D.C."/>
            <person name="Freitag M."/>
            <person name="Ma L.J."/>
            <person name="Danchin E.G."/>
            <person name="Henrissat B."/>
            <person name="Coutinho P.M."/>
            <person name="Nelson D.R."/>
            <person name="Straney D."/>
            <person name="Napoli C.A."/>
            <person name="Barker B.M."/>
            <person name="Gribskov M."/>
            <person name="Rep M."/>
            <person name="Kroken S."/>
            <person name="Molnar I."/>
            <person name="Rensing C."/>
            <person name="Kennell J.C."/>
            <person name="Zamora J."/>
            <person name="Farman M.L."/>
            <person name="Selker E.U."/>
            <person name="Salamov A."/>
            <person name="Shapiro H."/>
            <person name="Pangilinan J."/>
            <person name="Lindquist E."/>
            <person name="Lamers C."/>
            <person name="Grigoriev I.V."/>
            <person name="Geiser D.M."/>
            <person name="Covert S.F."/>
            <person name="Temporini E."/>
            <person name="Vanetten H.D."/>
        </authorList>
    </citation>
    <scope>NUCLEOTIDE SEQUENCE [LARGE SCALE GENOMIC DNA]</scope>
    <source>
        <strain evidence="3">ATCC MYA-4622 / CBS 123669 / FGSC 9596 / NRRL 45880 / 77-13-4</strain>
    </source>
</reference>
<dbReference type="RefSeq" id="XP_003049211.1">
    <property type="nucleotide sequence ID" value="XM_003049165.1"/>
</dbReference>
<feature type="signal peptide" evidence="1">
    <location>
        <begin position="1"/>
        <end position="19"/>
    </location>
</feature>
<proteinExistence type="predicted"/>
<evidence type="ECO:0000313" key="2">
    <source>
        <dbReference type="EMBL" id="EEU43498.1"/>
    </source>
</evidence>